<gene>
    <name evidence="1" type="ORF">GGR43_001838</name>
</gene>
<sequence length="390" mass="41757">MSAPLSGLKVVDFSKFLPGPYCTWMLADLGAEVIRIENPRELAKQRKVFGWDRLSEEENARLRAHDIFTRGKKSVLLDPGAEACRAAIHDLIAQADILVEDYRPGVMESMGYGWEAMAALNPRLIYCSVTLCGQTGPYARKPGHDPVALAIAGALSRIGEDAERPGFPGVPVADLLSGSNAVIGILSAVIARAATGRGQRVDIAMSDASMALIATVLSRNPDLSRAPPRGMHRADSGIWRTSDGLYLVTTDMEPRYWRLFCEAIGLPDLADRQMDRASWPAMKQRIAQVMATRTQAEWCVLLEAAGTQYAPVYSVAEALADPHNRARGMVCEVPAPGGDPVTHIGSPIHLSDTPAVPPAAGRPAGADTRAVLAGLGYDDARIAALTGEQA</sequence>
<dbReference type="Pfam" id="PF02515">
    <property type="entry name" value="CoA_transf_3"/>
    <property type="match status" value="1"/>
</dbReference>
<dbReference type="PANTHER" id="PTHR48228">
    <property type="entry name" value="SUCCINYL-COA--D-CITRAMALATE COA-TRANSFERASE"/>
    <property type="match status" value="1"/>
</dbReference>
<name>A0A7W6BP14_9SPHN</name>
<dbReference type="AlphaFoldDB" id="A0A7W6BP14"/>
<dbReference type="PANTHER" id="PTHR48228:SF5">
    <property type="entry name" value="ALPHA-METHYLACYL-COA RACEMASE"/>
    <property type="match status" value="1"/>
</dbReference>
<comment type="caution">
    <text evidence="1">The sequence shown here is derived from an EMBL/GenBank/DDBJ whole genome shotgun (WGS) entry which is preliminary data.</text>
</comment>
<protein>
    <submittedName>
        <fullName evidence="1">Crotonobetainyl-CoA:carnitine CoA-transferase CaiB-like acyl-CoA transferase</fullName>
    </submittedName>
</protein>
<dbReference type="InterPro" id="IPR050509">
    <property type="entry name" value="CoA-transferase_III"/>
</dbReference>
<accession>A0A7W6BP14</accession>
<proteinExistence type="predicted"/>
<dbReference type="InterPro" id="IPR023606">
    <property type="entry name" value="CoA-Trfase_III_dom_1_sf"/>
</dbReference>
<reference evidence="1 2" key="1">
    <citation type="submission" date="2020-08" db="EMBL/GenBank/DDBJ databases">
        <title>Genomic Encyclopedia of Type Strains, Phase IV (KMG-IV): sequencing the most valuable type-strain genomes for metagenomic binning, comparative biology and taxonomic classification.</title>
        <authorList>
            <person name="Goeker M."/>
        </authorList>
    </citation>
    <scope>NUCLEOTIDE SEQUENCE [LARGE SCALE GENOMIC DNA]</scope>
    <source>
        <strain evidence="1 2">DSM 26189</strain>
    </source>
</reference>
<keyword evidence="1" id="KW-0808">Transferase</keyword>
<dbReference type="InterPro" id="IPR003673">
    <property type="entry name" value="CoA-Trfase_fam_III"/>
</dbReference>
<dbReference type="SUPFAM" id="SSF89796">
    <property type="entry name" value="CoA-transferase family III (CaiB/BaiF)"/>
    <property type="match status" value="1"/>
</dbReference>
<organism evidence="1 2">
    <name type="scientific">Sphingobium jiangsuense</name>
    <dbReference type="NCBI Taxonomy" id="870476"/>
    <lineage>
        <taxon>Bacteria</taxon>
        <taxon>Pseudomonadati</taxon>
        <taxon>Pseudomonadota</taxon>
        <taxon>Alphaproteobacteria</taxon>
        <taxon>Sphingomonadales</taxon>
        <taxon>Sphingomonadaceae</taxon>
        <taxon>Sphingobium</taxon>
    </lineage>
</organism>
<dbReference type="RefSeq" id="WP_188071662.1">
    <property type="nucleotide sequence ID" value="NZ_BSPS01000008.1"/>
</dbReference>
<dbReference type="EMBL" id="JACIDT010000005">
    <property type="protein sequence ID" value="MBB3926123.1"/>
    <property type="molecule type" value="Genomic_DNA"/>
</dbReference>
<dbReference type="GO" id="GO:0016740">
    <property type="term" value="F:transferase activity"/>
    <property type="evidence" value="ECO:0007669"/>
    <property type="project" value="UniProtKB-KW"/>
</dbReference>
<dbReference type="Gene3D" id="3.30.1540.10">
    <property type="entry name" value="formyl-coa transferase, domain 3"/>
    <property type="match status" value="1"/>
</dbReference>
<dbReference type="Gene3D" id="3.40.50.10540">
    <property type="entry name" value="Crotonobetainyl-coa:carnitine coa-transferase, domain 1"/>
    <property type="match status" value="1"/>
</dbReference>
<keyword evidence="2" id="KW-1185">Reference proteome</keyword>
<evidence type="ECO:0000313" key="2">
    <source>
        <dbReference type="Proteomes" id="UP000571950"/>
    </source>
</evidence>
<evidence type="ECO:0000313" key="1">
    <source>
        <dbReference type="EMBL" id="MBB3926123.1"/>
    </source>
</evidence>
<dbReference type="InterPro" id="IPR044855">
    <property type="entry name" value="CoA-Trfase_III_dom3_sf"/>
</dbReference>
<dbReference type="Proteomes" id="UP000571950">
    <property type="component" value="Unassembled WGS sequence"/>
</dbReference>